<dbReference type="InterPro" id="IPR027992">
    <property type="entry name" value="tRNA_bind_dom"/>
</dbReference>
<dbReference type="InterPro" id="IPR033688">
    <property type="entry name" value="NAT10"/>
</dbReference>
<sequence length="1006" mass="113666">MKKKLDARLKTLLEVSCQNNHRALVVIIGDRGKNQVVNLHYMLSKISNVPKPSVLWCYKKELGFSSHKKKRMKQIKKLAQRGLLDTSRDDPFEIFVSSTNIRYCYYAESHKILGNTFGMCVLQDFEALTPNILARTVETVQGGGLVVLLLGTIQSLKQLYTMAMDVHDRFRTQAHQDVVARFNERFILSLSKCKSCLIMDDELNVLPLSSPMKDGTFSLSDKQLEQIKKNEQEWHQLKDSLEATPILGELIARTKTLDQAKALLTFIEAITEKSLRSTVALTAARGRGKSAALGLAVAAAIAHEYSNIFVTCPSPENLKSFFDFVLVGFDALQFKEHVDYEILQSTDASLQQQQQQHYGGGIIVRIHVFRSHRQTIQYIDPRDASQALHQAELLVIDEAAAIPLPIVKSMLGPYLIFMSSTITGYEGTGRSLSLKLFDQLRKKSNSSYSDKQGTVLSTEGGRTFREITLEAPIRYAIGDPIESWLYDVLCLEAGKGPQPLIYGCPHPNDCQLYMVNRDALFSGHPLAESFLQTVMALFVASHYKNSPNDLQLLSDAPAHRLFVLIDPTSMKSNPNRRKQQSGNFHELPQVLCAIQVCLEGQISKEYAQASISRGHRGAGDLIPWTISQQFQDSSFASLSGVRIVRIATHPDVQRMGYGTRALTLLNDYYSGKMIPLTEAPQKQHHHLVLEENHEAPSSLSNSSNHPSTSIYHETLEPRKHLAPLLEELTVPTCHSTTVDYIGVSFGLTLELFSFWKKQGMLPLYIRLVANEYTGEHTCIMLKALSSDACPHWLSCFHQDFTRRFISLVPCAWRDWNPALTLQIIDYDIRRQHFQSPTLGFSSQQQGWTTDMMEQQPQPLNAQNIHLLFSTFDIQRLEAYAKNLIDYHMIIDLLPTIAKLYFSGQLVSPSSKEIHLSAAQSAILVSMGLQCMDLDRLERVLNVPAQQLLALLNKMIRKFVHYFKELEYSCVQERKQQETYNNTTNNDVAIQQQVKKKRTQSSQQGRG</sequence>
<dbReference type="GO" id="GO:0000049">
    <property type="term" value="F:tRNA binding"/>
    <property type="evidence" value="ECO:0007669"/>
    <property type="project" value="TreeGrafter"/>
</dbReference>
<feature type="binding site" evidence="11">
    <location>
        <begin position="646"/>
        <end position="648"/>
    </location>
    <ligand>
        <name>acetyl-CoA</name>
        <dbReference type="ChEBI" id="CHEBI:57288"/>
    </ligand>
</feature>
<dbReference type="FunFam" id="3.40.50.11040:FF:000002">
    <property type="entry name" value="RNA cytidine acetyltransferase"/>
    <property type="match status" value="1"/>
</dbReference>
<dbReference type="GO" id="GO:1990883">
    <property type="term" value="F:18S rRNA cytidine N-acetyltransferase activity"/>
    <property type="evidence" value="ECO:0007669"/>
    <property type="project" value="TreeGrafter"/>
</dbReference>
<organism evidence="16 17">
    <name type="scientific">Galdieria yellowstonensis</name>
    <dbReference type="NCBI Taxonomy" id="3028027"/>
    <lineage>
        <taxon>Eukaryota</taxon>
        <taxon>Rhodophyta</taxon>
        <taxon>Bangiophyceae</taxon>
        <taxon>Galdieriales</taxon>
        <taxon>Galdieriaceae</taxon>
        <taxon>Galdieria</taxon>
    </lineage>
</organism>
<dbReference type="InterPro" id="IPR000182">
    <property type="entry name" value="GNAT_dom"/>
</dbReference>
<feature type="domain" description="Possible tRNA binding" evidence="15">
    <location>
        <begin position="792"/>
        <end position="994"/>
    </location>
</feature>
<evidence type="ECO:0000256" key="6">
    <source>
        <dbReference type="ARBA" id="ARBA00022840"/>
    </source>
</evidence>
<dbReference type="EC" id="2.3.1.-" evidence="11"/>
<comment type="caution">
    <text evidence="16">The sequence shown here is derived from an EMBL/GenBank/DDBJ whole genome shotgun (WGS) entry which is preliminary data.</text>
</comment>
<dbReference type="Pfam" id="PF13718">
    <property type="entry name" value="GNAT_acetyltr_2"/>
    <property type="match status" value="1"/>
</dbReference>
<feature type="binding site" evidence="11">
    <location>
        <position position="757"/>
    </location>
    <ligand>
        <name>acetyl-CoA</name>
        <dbReference type="ChEBI" id="CHEBI:57288"/>
    </ligand>
</feature>
<dbReference type="Pfam" id="PF05127">
    <property type="entry name" value="NAT10_TcmA_helicase"/>
    <property type="match status" value="1"/>
</dbReference>
<evidence type="ECO:0000256" key="5">
    <source>
        <dbReference type="ARBA" id="ARBA00022741"/>
    </source>
</evidence>
<dbReference type="Gene3D" id="3.40.50.11040">
    <property type="match status" value="1"/>
</dbReference>
<dbReference type="InterPro" id="IPR007807">
    <property type="entry name" value="TcmA/NAT10_helicase"/>
</dbReference>
<dbReference type="FunFam" id="3.40.50.300:FF:002218">
    <property type="entry name" value="tRNA(Met) cytidine acetyltransferase TmcA"/>
    <property type="match status" value="1"/>
</dbReference>
<gene>
    <name evidence="16" type="ORF">GAYE_SCF26G4598</name>
</gene>
<keyword evidence="2 11" id="KW-0698">rRNA processing</keyword>
<evidence type="ECO:0000259" key="12">
    <source>
        <dbReference type="Pfam" id="PF05127"/>
    </source>
</evidence>
<keyword evidence="4 11" id="KW-0819">tRNA processing</keyword>
<comment type="subcellular location">
    <subcellularLocation>
        <location evidence="1 11">Nucleus</location>
        <location evidence="1 11">Nucleolus</location>
    </subcellularLocation>
</comment>
<dbReference type="InterPro" id="IPR027417">
    <property type="entry name" value="P-loop_NTPase"/>
</dbReference>
<accession>A0AAV9IH44</accession>
<dbReference type="GO" id="GO:0005730">
    <property type="term" value="C:nucleolus"/>
    <property type="evidence" value="ECO:0007669"/>
    <property type="project" value="UniProtKB-SubCell"/>
</dbReference>
<dbReference type="Gene3D" id="3.40.50.300">
    <property type="entry name" value="P-loop containing nucleotide triphosphate hydrolases"/>
    <property type="match status" value="1"/>
</dbReference>
<feature type="domain" description="N-acetyltransferase" evidence="14">
    <location>
        <begin position="534"/>
        <end position="784"/>
    </location>
</feature>
<keyword evidence="6 11" id="KW-0067">ATP-binding</keyword>
<feature type="binding site" evidence="11">
    <location>
        <begin position="286"/>
        <end position="295"/>
    </location>
    <ligand>
        <name>ATP</name>
        <dbReference type="ChEBI" id="CHEBI:30616"/>
    </ligand>
</feature>
<dbReference type="PANTHER" id="PTHR10925:SF5">
    <property type="entry name" value="RNA CYTIDINE ACETYLTRANSFERASE"/>
    <property type="match status" value="1"/>
</dbReference>
<evidence type="ECO:0000256" key="10">
    <source>
        <dbReference type="ARBA" id="ARBA00068357"/>
    </source>
</evidence>
<comment type="catalytic activity">
    <reaction evidence="9 11">
        <text>a cytidine in 18S rRNA + acetyl-CoA + ATP + H2O = an N(4)-acetylcytidine in 18S rRNA + ADP + phosphate + CoA + H(+)</text>
        <dbReference type="Rhea" id="RHEA:51424"/>
        <dbReference type="Rhea" id="RHEA-COMP:13575"/>
        <dbReference type="Rhea" id="RHEA-COMP:13576"/>
        <dbReference type="ChEBI" id="CHEBI:15377"/>
        <dbReference type="ChEBI" id="CHEBI:15378"/>
        <dbReference type="ChEBI" id="CHEBI:30616"/>
        <dbReference type="ChEBI" id="CHEBI:43474"/>
        <dbReference type="ChEBI" id="CHEBI:57287"/>
        <dbReference type="ChEBI" id="CHEBI:57288"/>
        <dbReference type="ChEBI" id="CHEBI:74900"/>
        <dbReference type="ChEBI" id="CHEBI:82748"/>
        <dbReference type="ChEBI" id="CHEBI:456216"/>
    </reaction>
</comment>
<evidence type="ECO:0000256" key="1">
    <source>
        <dbReference type="ARBA" id="ARBA00004604"/>
    </source>
</evidence>
<feature type="binding site" evidence="11">
    <location>
        <begin position="653"/>
        <end position="659"/>
    </location>
    <ligand>
        <name>acetyl-CoA</name>
        <dbReference type="ChEBI" id="CHEBI:57288"/>
    </ligand>
</feature>
<evidence type="ECO:0000313" key="16">
    <source>
        <dbReference type="EMBL" id="KAK4526682.1"/>
    </source>
</evidence>
<name>A0AAV9IH44_9RHOD</name>
<evidence type="ECO:0000256" key="3">
    <source>
        <dbReference type="ARBA" id="ARBA00022679"/>
    </source>
</evidence>
<protein>
    <recommendedName>
        <fullName evidence="10 11">RNA cytidine acetyltransferase</fullName>
        <ecNumber evidence="11">2.3.1.-</ecNumber>
    </recommendedName>
    <alternativeName>
        <fullName evidence="11">18S rRNA cytosine acetyltransferase</fullName>
    </alternativeName>
</protein>
<keyword evidence="7 11" id="KW-0539">Nucleus</keyword>
<reference evidence="16 17" key="1">
    <citation type="submission" date="2022-07" db="EMBL/GenBank/DDBJ databases">
        <title>Genome-wide signatures of adaptation to extreme environments.</title>
        <authorList>
            <person name="Cho C.H."/>
            <person name="Yoon H.S."/>
        </authorList>
    </citation>
    <scope>NUCLEOTIDE SEQUENCE [LARGE SCALE GENOMIC DNA]</scope>
    <source>
        <strain evidence="16 17">108.79 E11</strain>
    </source>
</reference>
<dbReference type="GO" id="GO:0030686">
    <property type="term" value="C:90S preribosome"/>
    <property type="evidence" value="ECO:0007669"/>
    <property type="project" value="TreeGrafter"/>
</dbReference>
<evidence type="ECO:0000313" key="17">
    <source>
        <dbReference type="Proteomes" id="UP001300502"/>
    </source>
</evidence>
<evidence type="ECO:0000256" key="11">
    <source>
        <dbReference type="HAMAP-Rule" id="MF_03211"/>
    </source>
</evidence>
<feature type="domain" description="TcmA/NAT10 helicase" evidence="12">
    <location>
        <begin position="281"/>
        <end position="492"/>
    </location>
</feature>
<dbReference type="AlphaFoldDB" id="A0AAV9IH44"/>
<evidence type="ECO:0000256" key="2">
    <source>
        <dbReference type="ARBA" id="ARBA00022552"/>
    </source>
</evidence>
<keyword evidence="8 11" id="KW-0012">Acyltransferase</keyword>
<keyword evidence="17" id="KW-1185">Reference proteome</keyword>
<dbReference type="Proteomes" id="UP001300502">
    <property type="component" value="Unassembled WGS sequence"/>
</dbReference>
<keyword evidence="3 11" id="KW-0808">Transferase</keyword>
<evidence type="ECO:0000256" key="9">
    <source>
        <dbReference type="ARBA" id="ARBA00052133"/>
    </source>
</evidence>
<evidence type="ECO:0000256" key="8">
    <source>
        <dbReference type="ARBA" id="ARBA00023315"/>
    </source>
</evidence>
<evidence type="ECO:0000256" key="4">
    <source>
        <dbReference type="ARBA" id="ARBA00022694"/>
    </source>
</evidence>
<feature type="binding site" evidence="11">
    <location>
        <position position="474"/>
    </location>
    <ligand>
        <name>ATP</name>
        <dbReference type="ChEBI" id="CHEBI:30616"/>
    </ligand>
</feature>
<dbReference type="Gene3D" id="3.40.630.30">
    <property type="match status" value="1"/>
</dbReference>
<dbReference type="GO" id="GO:0051391">
    <property type="term" value="P:tRNA acetylation"/>
    <property type="evidence" value="ECO:0007669"/>
    <property type="project" value="UniProtKB-UniRule"/>
</dbReference>
<dbReference type="HAMAP" id="MF_03211">
    <property type="entry name" value="RNA_acetyltr_Nat10"/>
    <property type="match status" value="1"/>
</dbReference>
<dbReference type="Pfam" id="PF13725">
    <property type="entry name" value="tRNA_bind_2"/>
    <property type="match status" value="1"/>
</dbReference>
<feature type="domain" description="TmcA/NAT10 N-terminal" evidence="13">
    <location>
        <begin position="7"/>
        <end position="200"/>
    </location>
</feature>
<comment type="similarity">
    <text evidence="11">Belongs to the RNA cytidine acetyltransferase family. NAT10 subfamily.</text>
</comment>
<evidence type="ECO:0000259" key="15">
    <source>
        <dbReference type="Pfam" id="PF13725"/>
    </source>
</evidence>
<dbReference type="EMBL" id="JANCYU010000042">
    <property type="protein sequence ID" value="KAK4526682.1"/>
    <property type="molecule type" value="Genomic_DNA"/>
</dbReference>
<dbReference type="GO" id="GO:0005524">
    <property type="term" value="F:ATP binding"/>
    <property type="evidence" value="ECO:0007669"/>
    <property type="project" value="UniProtKB-UniRule"/>
</dbReference>
<dbReference type="InterPro" id="IPR013562">
    <property type="entry name" value="TmcA/NAT10_N"/>
</dbReference>
<dbReference type="Pfam" id="PF08351">
    <property type="entry name" value="TmcA_N"/>
    <property type="match status" value="1"/>
</dbReference>
<keyword evidence="5 11" id="KW-0547">Nucleotide-binding</keyword>
<dbReference type="InterPro" id="IPR032672">
    <property type="entry name" value="TmcA/NAT10/Kre33"/>
</dbReference>
<dbReference type="GO" id="GO:1904812">
    <property type="term" value="P:rRNA acetylation involved in maturation of SSU-rRNA"/>
    <property type="evidence" value="ECO:0007669"/>
    <property type="project" value="InterPro"/>
</dbReference>
<comment type="catalytic activity">
    <reaction evidence="11">
        <text>a cytidine in tRNA + acetyl-CoA + ATP + H2O = an N(4)-acetylcytidine in tRNA + ADP + phosphate + CoA + H(+)</text>
        <dbReference type="Rhea" id="RHEA:53876"/>
        <dbReference type="Rhea" id="RHEA-COMP:13670"/>
        <dbReference type="Rhea" id="RHEA-COMP:13671"/>
        <dbReference type="ChEBI" id="CHEBI:15377"/>
        <dbReference type="ChEBI" id="CHEBI:15378"/>
        <dbReference type="ChEBI" id="CHEBI:30616"/>
        <dbReference type="ChEBI" id="CHEBI:43474"/>
        <dbReference type="ChEBI" id="CHEBI:57287"/>
        <dbReference type="ChEBI" id="CHEBI:57288"/>
        <dbReference type="ChEBI" id="CHEBI:74900"/>
        <dbReference type="ChEBI" id="CHEBI:82748"/>
        <dbReference type="ChEBI" id="CHEBI:456216"/>
    </reaction>
</comment>
<evidence type="ECO:0000256" key="7">
    <source>
        <dbReference type="ARBA" id="ARBA00023242"/>
    </source>
</evidence>
<evidence type="ECO:0000259" key="13">
    <source>
        <dbReference type="Pfam" id="PF08351"/>
    </source>
</evidence>
<proteinExistence type="inferred from homology"/>
<comment type="function">
    <text evidence="11">RNA cytidine acetyltransferase with specificity toward both 18S rRNA and tRNAs. Catalyzes the formation of N(4)-acetylcytidine (ac4C) in 18S rRNA. Required for early nucleolar cleavages of precursor rRNA at sites A0, A1 and A2 during 18S rRNA synthesis. Catalyzes the formation of ac4C in serine and leucine tRNAs. Requires a tRNA-binding adapter protein for full tRNA acetyltransferase activity but not for 18S rRNA acetylation.</text>
</comment>
<evidence type="ECO:0000259" key="14">
    <source>
        <dbReference type="Pfam" id="PF13718"/>
    </source>
</evidence>
<dbReference type="PANTHER" id="PTHR10925">
    <property type="entry name" value="N-ACETYLTRANSFERASE 10"/>
    <property type="match status" value="1"/>
</dbReference>